<name>A0A1B6HCN4_9HEMI</name>
<feature type="transmembrane region" description="Helical" evidence="1">
    <location>
        <begin position="53"/>
        <end position="74"/>
    </location>
</feature>
<proteinExistence type="predicted"/>
<feature type="non-terminal residue" evidence="2">
    <location>
        <position position="1"/>
    </location>
</feature>
<evidence type="ECO:0000313" key="2">
    <source>
        <dbReference type="EMBL" id="JAS72450.1"/>
    </source>
</evidence>
<dbReference type="AlphaFoldDB" id="A0A1B6HCN4"/>
<protein>
    <submittedName>
        <fullName evidence="2">Uncharacterized protein</fullName>
    </submittedName>
</protein>
<dbReference type="EMBL" id="GECU01035256">
    <property type="protein sequence ID" value="JAS72450.1"/>
    <property type="molecule type" value="Transcribed_RNA"/>
</dbReference>
<accession>A0A1B6HCN4</accession>
<reference evidence="2" key="1">
    <citation type="submission" date="2015-11" db="EMBL/GenBank/DDBJ databases">
        <title>De novo transcriptome assembly of four potential Pierce s Disease insect vectors from Arizona vineyards.</title>
        <authorList>
            <person name="Tassone E.E."/>
        </authorList>
    </citation>
    <scope>NUCLEOTIDE SEQUENCE</scope>
</reference>
<organism evidence="2">
    <name type="scientific">Homalodisca liturata</name>
    <dbReference type="NCBI Taxonomy" id="320908"/>
    <lineage>
        <taxon>Eukaryota</taxon>
        <taxon>Metazoa</taxon>
        <taxon>Ecdysozoa</taxon>
        <taxon>Arthropoda</taxon>
        <taxon>Hexapoda</taxon>
        <taxon>Insecta</taxon>
        <taxon>Pterygota</taxon>
        <taxon>Neoptera</taxon>
        <taxon>Paraneoptera</taxon>
        <taxon>Hemiptera</taxon>
        <taxon>Auchenorrhyncha</taxon>
        <taxon>Membracoidea</taxon>
        <taxon>Cicadellidae</taxon>
        <taxon>Cicadellinae</taxon>
        <taxon>Proconiini</taxon>
        <taxon>Homalodisca</taxon>
    </lineage>
</organism>
<keyword evidence="1" id="KW-1133">Transmembrane helix</keyword>
<gene>
    <name evidence="2" type="ORF">g.22682</name>
</gene>
<feature type="non-terminal residue" evidence="2">
    <location>
        <position position="155"/>
    </location>
</feature>
<keyword evidence="1" id="KW-0472">Membrane</keyword>
<evidence type="ECO:0000256" key="1">
    <source>
        <dbReference type="SAM" id="Phobius"/>
    </source>
</evidence>
<keyword evidence="1" id="KW-0812">Transmembrane</keyword>
<sequence length="155" mass="17583">ISARELMYRWWPPSLTWWSVSISTSVFSSLQHCALISFVSFTFRSYSIEKTTMAVSASAGACVSVGCLLVYLTVVTGVRGDEVGEEVTLPTSRSKYTVPRHRLLCTKSQSNIDFKELMGLWNVIEVIEHSDRYMDRRNYLRTLTKSDSCPVVHFA</sequence>